<dbReference type="GO" id="GO:0051287">
    <property type="term" value="F:NAD binding"/>
    <property type="evidence" value="ECO:0007669"/>
    <property type="project" value="InterPro"/>
</dbReference>
<evidence type="ECO:0000313" key="3">
    <source>
        <dbReference type="EMBL" id="AXY22676.1"/>
    </source>
</evidence>
<dbReference type="InterPro" id="IPR037232">
    <property type="entry name" value="NADH_quin_OxRdtase_su_C/D-like"/>
</dbReference>
<dbReference type="SUPFAM" id="SSF143243">
    <property type="entry name" value="Nqo5-like"/>
    <property type="match status" value="1"/>
</dbReference>
<accession>A0A347WCT3</accession>
<keyword evidence="1" id="KW-0560">Oxidoreductase</keyword>
<dbReference type="Gene3D" id="1.10.645.10">
    <property type="entry name" value="Cytochrome-c3 Hydrogenase, chain B"/>
    <property type="match status" value="1"/>
</dbReference>
<dbReference type="SUPFAM" id="SSF56762">
    <property type="entry name" value="HydB/Nqo4-like"/>
    <property type="match status" value="1"/>
</dbReference>
<dbReference type="InterPro" id="IPR052197">
    <property type="entry name" value="ComplexI_49kDa-like"/>
</dbReference>
<dbReference type="RefSeq" id="WP_254057868.1">
    <property type="nucleotide sequence ID" value="NZ_CP023036.1"/>
</dbReference>
<dbReference type="Proteomes" id="UP000264120">
    <property type="component" value="Chromosome"/>
</dbReference>
<protein>
    <submittedName>
        <fullName evidence="3">Formate hydrogenlyase subunit 5</fullName>
    </submittedName>
</protein>
<dbReference type="InterPro" id="IPR001135">
    <property type="entry name" value="NADH_Q_OxRdtase_suD"/>
</dbReference>
<gene>
    <name evidence="3" type="primary">hycE</name>
    <name evidence="3" type="ORF">CD178_01915</name>
</gene>
<evidence type="ECO:0000256" key="1">
    <source>
        <dbReference type="ARBA" id="ARBA00023002"/>
    </source>
</evidence>
<dbReference type="Pfam" id="PF00346">
    <property type="entry name" value="Complex1_49kDa"/>
    <property type="match status" value="1"/>
</dbReference>
<feature type="domain" description="NADH-quinone oxidoreductase subunit D" evidence="2">
    <location>
        <begin position="276"/>
        <end position="401"/>
    </location>
</feature>
<keyword evidence="4" id="KW-1185">Reference proteome</keyword>
<dbReference type="EMBL" id="CP023036">
    <property type="protein sequence ID" value="AXY22676.1"/>
    <property type="molecule type" value="Genomic_DNA"/>
</dbReference>
<dbReference type="PANTHER" id="PTHR43485:SF1">
    <property type="entry name" value="FORMATE HYDROGENLYASE SUBUNIT 5-RELATED"/>
    <property type="match status" value="1"/>
</dbReference>
<evidence type="ECO:0000259" key="2">
    <source>
        <dbReference type="Pfam" id="PF00346"/>
    </source>
</evidence>
<reference evidence="3 4" key="1">
    <citation type="submission" date="2017-08" db="EMBL/GenBank/DDBJ databases">
        <title>Complete genome sequence of Gluconacetobacter saccharivorans CV1 isolated from Fermented Vinegar.</title>
        <authorList>
            <person name="Kim S.-Y."/>
        </authorList>
    </citation>
    <scope>NUCLEOTIDE SEQUENCE [LARGE SCALE GENOMIC DNA]</scope>
    <source>
        <strain evidence="3 4">CV1</strain>
    </source>
</reference>
<organism evidence="3 4">
    <name type="scientific">Komagataeibacter saccharivorans</name>
    <dbReference type="NCBI Taxonomy" id="265959"/>
    <lineage>
        <taxon>Bacteria</taxon>
        <taxon>Pseudomonadati</taxon>
        <taxon>Pseudomonadota</taxon>
        <taxon>Alphaproteobacteria</taxon>
        <taxon>Acetobacterales</taxon>
        <taxon>Acetobacteraceae</taxon>
        <taxon>Komagataeibacter</taxon>
    </lineage>
</organism>
<dbReference type="GO" id="GO:0016651">
    <property type="term" value="F:oxidoreductase activity, acting on NAD(P)H"/>
    <property type="evidence" value="ECO:0007669"/>
    <property type="project" value="InterPro"/>
</dbReference>
<dbReference type="AlphaFoldDB" id="A0A347WCT3"/>
<proteinExistence type="predicted"/>
<keyword evidence="3" id="KW-0456">Lyase</keyword>
<dbReference type="GO" id="GO:0016829">
    <property type="term" value="F:lyase activity"/>
    <property type="evidence" value="ECO:0007669"/>
    <property type="project" value="UniProtKB-KW"/>
</dbReference>
<dbReference type="KEGG" id="ksc:CD178_01915"/>
<dbReference type="InterPro" id="IPR029014">
    <property type="entry name" value="NiFe-Hase_large"/>
</dbReference>
<evidence type="ECO:0000313" key="4">
    <source>
        <dbReference type="Proteomes" id="UP000264120"/>
    </source>
</evidence>
<dbReference type="PANTHER" id="PTHR43485">
    <property type="entry name" value="HYDROGENASE-4 COMPONENT G"/>
    <property type="match status" value="1"/>
</dbReference>
<name>A0A347WCT3_9PROT</name>
<dbReference type="GO" id="GO:0048038">
    <property type="term" value="F:quinone binding"/>
    <property type="evidence" value="ECO:0007669"/>
    <property type="project" value="InterPro"/>
</dbReference>
<sequence>MNGDDAAALIRTGGRTTCAARFVLTPDRWLDMAHALSRTTMPLLGLWADGVQVHALFMDGEVLLIASVAVTDGRYQALSPMRAGASAHERIIHDLWGIAAMGSHDDAPWLDQGGWPVTWPLRDRPPPASAAPDGVEFTDDIALQQAGGVVLGYGPADGGFDSPFHLRLGMPGERITQVTTRMGYAHRGLCVRMRGLAPAQAAQLAARIDATATMAHQLAFFRALATATGTAMDGISAAGVVLGEVERIATHLDCLMQAAERVGDVRFASLAGELLEYVRETCRAQYGRRLLLDRLLPGGAVPPHDLSPAAEMIRALQTGRAELRRLFRRPRGLAMQGRDLGILSADHARRWGIMGFVGQASGIEYEPRPSLPGYRTHRVGDVAEGRGDVTARLAIRLHEIGLGVQRLSAAHETVMPASIPSFSDGTGEGIGHAEGPSGPVWHWVRLEGGRIAAWWCGDPSLARIQALPDILRGATYDDVGLIVTSLGLSAAGADL</sequence>